<dbReference type="InterPro" id="IPR011340">
    <property type="entry name" value="Cys_dSase-rel"/>
</dbReference>
<sequence>MTETKDQIDQTFVQSHFPGLKSDWAFFDNAGGSQTVLGAIEKVTEFLTHRDVQIGGSYDVSLAAAAALMDGRRAMQTMTNAARPEEIVFGHSTTALMQILANAMRSQFVPGDEIIISIADHESNIGPWDRLREFGIVVKFWPVDKETYALRLDDLDALMTERTKLVCVHHVSNILGQVNPIADYARFVHDRGAKICVDAVAYAPHRAIDVQAWDVDYYVFSLYKCYGPHVAVMYGKYDLLTELDGQYHYFYGKDKVPGKLEPGNPNYELAFSAVGIVEYLAALGEHEGGTGSQRNKLEAAFVAIAKQEDALTNRLLANLRGRNDVRVIGATRNIGSNRVPTIAFKIDGHHSGEFTKAMDEYGIAVRFGDFHTRRLVEELGEDEDGGVIRVSMVHYNTLEQVDRFCAAMTAITGNSAAA</sequence>
<name>A0A6A4RDQ7_9RHOB</name>
<dbReference type="Pfam" id="PF00266">
    <property type="entry name" value="Aminotran_5"/>
    <property type="match status" value="1"/>
</dbReference>
<dbReference type="Gene3D" id="3.40.640.10">
    <property type="entry name" value="Type I PLP-dependent aspartate aminotransferase-like (Major domain)"/>
    <property type="match status" value="1"/>
</dbReference>
<feature type="domain" description="Aminotransferase class V" evidence="2">
    <location>
        <begin position="26"/>
        <end position="404"/>
    </location>
</feature>
<organism evidence="3 4">
    <name type="scientific">Parasedimentitalea maritima</name>
    <dbReference type="NCBI Taxonomy" id="2578117"/>
    <lineage>
        <taxon>Bacteria</taxon>
        <taxon>Pseudomonadati</taxon>
        <taxon>Pseudomonadota</taxon>
        <taxon>Alphaproteobacteria</taxon>
        <taxon>Rhodobacterales</taxon>
        <taxon>Paracoccaceae</taxon>
        <taxon>Parasedimentitalea</taxon>
    </lineage>
</organism>
<dbReference type="InterPro" id="IPR015424">
    <property type="entry name" value="PyrdxlP-dep_Trfase"/>
</dbReference>
<dbReference type="EMBL" id="WSFO01000014">
    <property type="protein sequence ID" value="KAE9627244.1"/>
    <property type="molecule type" value="Genomic_DNA"/>
</dbReference>
<dbReference type="NCBIfam" id="TIGR01976">
    <property type="entry name" value="am_tr_V_VC1184"/>
    <property type="match status" value="1"/>
</dbReference>
<evidence type="ECO:0000256" key="1">
    <source>
        <dbReference type="ARBA" id="ARBA00022898"/>
    </source>
</evidence>
<proteinExistence type="predicted"/>
<dbReference type="SUPFAM" id="SSF53383">
    <property type="entry name" value="PLP-dependent transferases"/>
    <property type="match status" value="1"/>
</dbReference>
<evidence type="ECO:0000259" key="2">
    <source>
        <dbReference type="Pfam" id="PF00266"/>
    </source>
</evidence>
<dbReference type="AlphaFoldDB" id="A0A6A4RDQ7"/>
<dbReference type="PANTHER" id="PTHR43586:SF21">
    <property type="entry name" value="PYRIDOXAL PHOSPHATE (PLP)-DEPENDENT ASPARTATE AMINOTRANSFERASE SUPERFAMILY"/>
    <property type="match status" value="1"/>
</dbReference>
<comment type="caution">
    <text evidence="3">The sequence shown here is derived from an EMBL/GenBank/DDBJ whole genome shotgun (WGS) entry which is preliminary data.</text>
</comment>
<evidence type="ECO:0000313" key="4">
    <source>
        <dbReference type="Proteomes" id="UP000441586"/>
    </source>
</evidence>
<dbReference type="Proteomes" id="UP000441586">
    <property type="component" value="Unassembled WGS sequence"/>
</dbReference>
<dbReference type="InterPro" id="IPR015422">
    <property type="entry name" value="PyrdxlP-dep_Trfase_small"/>
</dbReference>
<accession>A0A6A4RDQ7</accession>
<dbReference type="InterPro" id="IPR000192">
    <property type="entry name" value="Aminotrans_V_dom"/>
</dbReference>
<dbReference type="PANTHER" id="PTHR43586">
    <property type="entry name" value="CYSTEINE DESULFURASE"/>
    <property type="match status" value="1"/>
</dbReference>
<evidence type="ECO:0000313" key="3">
    <source>
        <dbReference type="EMBL" id="KAE9627244.1"/>
    </source>
</evidence>
<dbReference type="InterPro" id="IPR015421">
    <property type="entry name" value="PyrdxlP-dep_Trfase_major"/>
</dbReference>
<protein>
    <submittedName>
        <fullName evidence="3">Cysteine desulfurase-like protein</fullName>
    </submittedName>
</protein>
<dbReference type="Gene3D" id="3.90.1150.10">
    <property type="entry name" value="Aspartate Aminotransferase, domain 1"/>
    <property type="match status" value="1"/>
</dbReference>
<reference evidence="3 4" key="1">
    <citation type="submission" date="2019-12" db="EMBL/GenBank/DDBJ databases">
        <authorList>
            <person name="Zhang Y.-J."/>
        </authorList>
    </citation>
    <scope>NUCLEOTIDE SEQUENCE [LARGE SCALE GENOMIC DNA]</scope>
    <source>
        <strain evidence="3 4">H18S-6</strain>
    </source>
</reference>
<gene>
    <name evidence="3" type="ORF">GP644_20400</name>
</gene>
<dbReference type="RefSeq" id="WP_158981354.1">
    <property type="nucleotide sequence ID" value="NZ_WSFO01000014.1"/>
</dbReference>
<keyword evidence="1" id="KW-0663">Pyridoxal phosphate</keyword>